<keyword evidence="1" id="KW-0732">Signal</keyword>
<sequence>MPTKCVLCVQLTLLVLVVSSYRDGVTSFSARPRMPSTLGNMLHILRQERSSRIALAHAPLLKSYRLESHVYMRSKKSSVAWLMAAALRMCQKYPDKCLYMDS</sequence>
<evidence type="ECO:0000313" key="2">
    <source>
        <dbReference type="EMBL" id="KAK2189085.1"/>
    </source>
</evidence>
<dbReference type="AlphaFoldDB" id="A0AAD9UH13"/>
<accession>A0AAD9UH13</accession>
<evidence type="ECO:0008006" key="4">
    <source>
        <dbReference type="Google" id="ProtNLM"/>
    </source>
</evidence>
<evidence type="ECO:0000256" key="1">
    <source>
        <dbReference type="SAM" id="SignalP"/>
    </source>
</evidence>
<reference evidence="2" key="1">
    <citation type="journal article" date="2023" name="Mol. Biol. Evol.">
        <title>Third-Generation Sequencing Reveals the Adaptive Role of the Epigenome in Three Deep-Sea Polychaetes.</title>
        <authorList>
            <person name="Perez M."/>
            <person name="Aroh O."/>
            <person name="Sun Y."/>
            <person name="Lan Y."/>
            <person name="Juniper S.K."/>
            <person name="Young C.R."/>
            <person name="Angers B."/>
            <person name="Qian P.Y."/>
        </authorList>
    </citation>
    <scope>NUCLEOTIDE SEQUENCE</scope>
    <source>
        <strain evidence="2">R07B-5</strain>
    </source>
</reference>
<gene>
    <name evidence="2" type="ORF">NP493_115g05038</name>
</gene>
<feature type="signal peptide" evidence="1">
    <location>
        <begin position="1"/>
        <end position="20"/>
    </location>
</feature>
<comment type="caution">
    <text evidence="2">The sequence shown here is derived from an EMBL/GenBank/DDBJ whole genome shotgun (WGS) entry which is preliminary data.</text>
</comment>
<dbReference type="EMBL" id="JAODUO010000114">
    <property type="protein sequence ID" value="KAK2189085.1"/>
    <property type="molecule type" value="Genomic_DNA"/>
</dbReference>
<evidence type="ECO:0000313" key="3">
    <source>
        <dbReference type="Proteomes" id="UP001209878"/>
    </source>
</evidence>
<dbReference type="Proteomes" id="UP001209878">
    <property type="component" value="Unassembled WGS sequence"/>
</dbReference>
<organism evidence="2 3">
    <name type="scientific">Ridgeia piscesae</name>
    <name type="common">Tubeworm</name>
    <dbReference type="NCBI Taxonomy" id="27915"/>
    <lineage>
        <taxon>Eukaryota</taxon>
        <taxon>Metazoa</taxon>
        <taxon>Spiralia</taxon>
        <taxon>Lophotrochozoa</taxon>
        <taxon>Annelida</taxon>
        <taxon>Polychaeta</taxon>
        <taxon>Sedentaria</taxon>
        <taxon>Canalipalpata</taxon>
        <taxon>Sabellida</taxon>
        <taxon>Siboglinidae</taxon>
        <taxon>Ridgeia</taxon>
    </lineage>
</organism>
<keyword evidence="3" id="KW-1185">Reference proteome</keyword>
<proteinExistence type="predicted"/>
<feature type="chain" id="PRO_5042088023" description="Secreted protein" evidence="1">
    <location>
        <begin position="21"/>
        <end position="102"/>
    </location>
</feature>
<name>A0AAD9UH13_RIDPI</name>
<protein>
    <recommendedName>
        <fullName evidence="4">Secreted protein</fullName>
    </recommendedName>
</protein>